<sequence length="148" mass="15707">MRAPGGVSAMRPRPYLPTRRRVAGLSLIELIVAIVLLAILGAGFMAMYGEVTRRNAAGEQTAPMTWVAQGVMEYELLQTELSVAGTPVAFNAQFGPYAASATYTTAATKTVGKRANAVTYYAYLVTVTVTCASGGCTPMVFTSYVYST</sequence>
<reference evidence="2 3" key="1">
    <citation type="submission" date="2018-02" db="EMBL/GenBank/DDBJ databases">
        <title>Insights into the biology of acidophilic members of the Acidiferrobacteraceae family derived from comparative genomic analyses.</title>
        <authorList>
            <person name="Issotta F."/>
            <person name="Thyssen C."/>
            <person name="Mena C."/>
            <person name="Moya A."/>
            <person name="Bellenberg S."/>
            <person name="Sproer C."/>
            <person name="Covarrubias P.C."/>
            <person name="Sand W."/>
            <person name="Quatrini R."/>
            <person name="Vera M."/>
        </authorList>
    </citation>
    <scope>NUCLEOTIDE SEQUENCE [LARGE SCALE GENOMIC DNA]</scope>
    <source>
        <strain evidence="3">m-1</strain>
    </source>
</reference>
<evidence type="ECO:0000313" key="2">
    <source>
        <dbReference type="EMBL" id="RCN58502.1"/>
    </source>
</evidence>
<dbReference type="Proteomes" id="UP000253250">
    <property type="component" value="Unassembled WGS sequence"/>
</dbReference>
<keyword evidence="1" id="KW-0472">Membrane</keyword>
<dbReference type="Gene3D" id="3.30.700.10">
    <property type="entry name" value="Glycoprotein, Type 4 Pilin"/>
    <property type="match status" value="1"/>
</dbReference>
<comment type="caution">
    <text evidence="2">The sequence shown here is derived from an EMBL/GenBank/DDBJ whole genome shotgun (WGS) entry which is preliminary data.</text>
</comment>
<dbReference type="PROSITE" id="PS00409">
    <property type="entry name" value="PROKAR_NTER_METHYL"/>
    <property type="match status" value="1"/>
</dbReference>
<dbReference type="OrthoDB" id="9944975at2"/>
<keyword evidence="3" id="KW-1185">Reference proteome</keyword>
<organism evidence="2 3">
    <name type="scientific">Acidiferrobacter thiooxydans</name>
    <dbReference type="NCBI Taxonomy" id="163359"/>
    <lineage>
        <taxon>Bacteria</taxon>
        <taxon>Pseudomonadati</taxon>
        <taxon>Pseudomonadota</taxon>
        <taxon>Gammaproteobacteria</taxon>
        <taxon>Acidiferrobacterales</taxon>
        <taxon>Acidiferrobacteraceae</taxon>
        <taxon>Acidiferrobacter</taxon>
    </lineage>
</organism>
<dbReference type="AlphaFoldDB" id="A0A368HGI0"/>
<dbReference type="EMBL" id="PSYR01000001">
    <property type="protein sequence ID" value="RCN58502.1"/>
    <property type="molecule type" value="Genomic_DNA"/>
</dbReference>
<feature type="transmembrane region" description="Helical" evidence="1">
    <location>
        <begin position="120"/>
        <end position="146"/>
    </location>
</feature>
<gene>
    <name evidence="2" type="ORF">C4900_01530</name>
</gene>
<dbReference type="Pfam" id="PF07963">
    <property type="entry name" value="N_methyl"/>
    <property type="match status" value="1"/>
</dbReference>
<evidence type="ECO:0008006" key="4">
    <source>
        <dbReference type="Google" id="ProtNLM"/>
    </source>
</evidence>
<evidence type="ECO:0000256" key="1">
    <source>
        <dbReference type="SAM" id="Phobius"/>
    </source>
</evidence>
<name>A0A368HGI0_9GAMM</name>
<dbReference type="InterPro" id="IPR045584">
    <property type="entry name" value="Pilin-like"/>
</dbReference>
<evidence type="ECO:0000313" key="3">
    <source>
        <dbReference type="Proteomes" id="UP000253250"/>
    </source>
</evidence>
<feature type="transmembrane region" description="Helical" evidence="1">
    <location>
        <begin position="21"/>
        <end position="48"/>
    </location>
</feature>
<dbReference type="InterPro" id="IPR012902">
    <property type="entry name" value="N_methyl_site"/>
</dbReference>
<protein>
    <recommendedName>
        <fullName evidence="4">Prepilin-type N-terminal cleavage/methylation domain-containing protein</fullName>
    </recommendedName>
</protein>
<keyword evidence="1" id="KW-0812">Transmembrane</keyword>
<dbReference type="SUPFAM" id="SSF54523">
    <property type="entry name" value="Pili subunits"/>
    <property type="match status" value="1"/>
</dbReference>
<keyword evidence="1" id="KW-1133">Transmembrane helix</keyword>
<accession>A0A368HGI0</accession>
<proteinExistence type="predicted"/>